<feature type="region of interest" description="Disordered" evidence="1">
    <location>
        <begin position="1"/>
        <end position="28"/>
    </location>
</feature>
<evidence type="ECO:0000313" key="2">
    <source>
        <dbReference type="EMBL" id="KAK4103961.1"/>
    </source>
</evidence>
<dbReference type="EMBL" id="MU863627">
    <property type="protein sequence ID" value="KAK4103961.1"/>
    <property type="molecule type" value="Genomic_DNA"/>
</dbReference>
<protein>
    <submittedName>
        <fullName evidence="2">Uncharacterized protein</fullName>
    </submittedName>
</protein>
<comment type="caution">
    <text evidence="2">The sequence shown here is derived from an EMBL/GenBank/DDBJ whole genome shotgun (WGS) entry which is preliminary data.</text>
</comment>
<sequence>MAYGASNQHPRIDQRPSPYNSLEDSPNFGEHKVLLHDDKHLLQIGPNNRASRPRCRLRLEHRLRLSRQTKDISGHMGAGTLSTEPMFQSPSMEPSHGSLVFCTANHGCHLQLFTTPPHAMRNTTFSFARPIGRVGREIGSARMCLSKEVGKAGTRFRIRITPSALETDSHFAVV</sequence>
<reference evidence="2" key="1">
    <citation type="journal article" date="2023" name="Mol. Phylogenet. Evol.">
        <title>Genome-scale phylogeny and comparative genomics of the fungal order Sordariales.</title>
        <authorList>
            <person name="Hensen N."/>
            <person name="Bonometti L."/>
            <person name="Westerberg I."/>
            <person name="Brannstrom I.O."/>
            <person name="Guillou S."/>
            <person name="Cros-Aarteil S."/>
            <person name="Calhoun S."/>
            <person name="Haridas S."/>
            <person name="Kuo A."/>
            <person name="Mondo S."/>
            <person name="Pangilinan J."/>
            <person name="Riley R."/>
            <person name="LaButti K."/>
            <person name="Andreopoulos B."/>
            <person name="Lipzen A."/>
            <person name="Chen C."/>
            <person name="Yan M."/>
            <person name="Daum C."/>
            <person name="Ng V."/>
            <person name="Clum A."/>
            <person name="Steindorff A."/>
            <person name="Ohm R.A."/>
            <person name="Martin F."/>
            <person name="Silar P."/>
            <person name="Natvig D.O."/>
            <person name="Lalanne C."/>
            <person name="Gautier V."/>
            <person name="Ament-Velasquez S.L."/>
            <person name="Kruys A."/>
            <person name="Hutchinson M.I."/>
            <person name="Powell A.J."/>
            <person name="Barry K."/>
            <person name="Miller A.N."/>
            <person name="Grigoriev I.V."/>
            <person name="Debuchy R."/>
            <person name="Gladieux P."/>
            <person name="Hiltunen Thoren M."/>
            <person name="Johannesson H."/>
        </authorList>
    </citation>
    <scope>NUCLEOTIDE SEQUENCE</scope>
    <source>
        <strain evidence="2">CBS 757.83</strain>
    </source>
</reference>
<dbReference type="Proteomes" id="UP001305647">
    <property type="component" value="Unassembled WGS sequence"/>
</dbReference>
<accession>A0AAN6T4J1</accession>
<gene>
    <name evidence="2" type="ORF">N658DRAFT_236876</name>
</gene>
<name>A0AAN6T4J1_9PEZI</name>
<proteinExistence type="predicted"/>
<evidence type="ECO:0000256" key="1">
    <source>
        <dbReference type="SAM" id="MobiDB-lite"/>
    </source>
</evidence>
<organism evidence="2 3">
    <name type="scientific">Parathielavia hyrcaniae</name>
    <dbReference type="NCBI Taxonomy" id="113614"/>
    <lineage>
        <taxon>Eukaryota</taxon>
        <taxon>Fungi</taxon>
        <taxon>Dikarya</taxon>
        <taxon>Ascomycota</taxon>
        <taxon>Pezizomycotina</taxon>
        <taxon>Sordariomycetes</taxon>
        <taxon>Sordariomycetidae</taxon>
        <taxon>Sordariales</taxon>
        <taxon>Chaetomiaceae</taxon>
        <taxon>Parathielavia</taxon>
    </lineage>
</organism>
<keyword evidence="3" id="KW-1185">Reference proteome</keyword>
<evidence type="ECO:0000313" key="3">
    <source>
        <dbReference type="Proteomes" id="UP001305647"/>
    </source>
</evidence>
<reference evidence="2" key="2">
    <citation type="submission" date="2023-05" db="EMBL/GenBank/DDBJ databases">
        <authorList>
            <consortium name="Lawrence Berkeley National Laboratory"/>
            <person name="Steindorff A."/>
            <person name="Hensen N."/>
            <person name="Bonometti L."/>
            <person name="Westerberg I."/>
            <person name="Brannstrom I.O."/>
            <person name="Guillou S."/>
            <person name="Cros-Aarteil S."/>
            <person name="Calhoun S."/>
            <person name="Haridas S."/>
            <person name="Kuo A."/>
            <person name="Mondo S."/>
            <person name="Pangilinan J."/>
            <person name="Riley R."/>
            <person name="Labutti K."/>
            <person name="Andreopoulos B."/>
            <person name="Lipzen A."/>
            <person name="Chen C."/>
            <person name="Yanf M."/>
            <person name="Daum C."/>
            <person name="Ng V."/>
            <person name="Clum A."/>
            <person name="Ohm R."/>
            <person name="Martin F."/>
            <person name="Silar P."/>
            <person name="Natvig D."/>
            <person name="Lalanne C."/>
            <person name="Gautier V."/>
            <person name="Ament-Velasquez S.L."/>
            <person name="Kruys A."/>
            <person name="Hutchinson M.I."/>
            <person name="Powell A.J."/>
            <person name="Barry K."/>
            <person name="Miller A.N."/>
            <person name="Grigoriev I.V."/>
            <person name="Debuchy R."/>
            <person name="Gladieux P."/>
            <person name="Thoren M.H."/>
            <person name="Johannesson H."/>
        </authorList>
    </citation>
    <scope>NUCLEOTIDE SEQUENCE</scope>
    <source>
        <strain evidence="2">CBS 757.83</strain>
    </source>
</reference>
<dbReference type="AlphaFoldDB" id="A0AAN6T4J1"/>